<evidence type="ECO:0000313" key="2">
    <source>
        <dbReference type="Proteomes" id="UP000078343"/>
    </source>
</evidence>
<reference evidence="1 2" key="1">
    <citation type="submission" date="2016-04" db="EMBL/GenBank/DDBJ databases">
        <title>Draft genome of Fonsecaea erecta CBS 125763.</title>
        <authorList>
            <person name="Weiss V.A."/>
            <person name="Vicente V.A."/>
            <person name="Raittz R.T."/>
            <person name="Moreno L.F."/>
            <person name="De Souza E.M."/>
            <person name="Pedrosa F.O."/>
            <person name="Steffens M.B."/>
            <person name="Faoro H."/>
            <person name="Tadra-Sfeir M.Z."/>
            <person name="Najafzadeh M.J."/>
            <person name="Felipe M.S."/>
            <person name="Teixeira M."/>
            <person name="Sun J."/>
            <person name="Xi L."/>
            <person name="Gomes R."/>
            <person name="De Azevedo C.M."/>
            <person name="Salgado C.G."/>
            <person name="Da Silva M.B."/>
            <person name="Nascimento M.F."/>
            <person name="Queiroz-Telles F."/>
            <person name="Attili D.S."/>
            <person name="Gorbushina A."/>
        </authorList>
    </citation>
    <scope>NUCLEOTIDE SEQUENCE [LARGE SCALE GENOMIC DNA]</scope>
    <source>
        <strain evidence="1 2">CBS 125763</strain>
    </source>
</reference>
<protein>
    <submittedName>
        <fullName evidence="1">Uncharacterized protein</fullName>
    </submittedName>
</protein>
<dbReference type="OrthoDB" id="10437172at2759"/>
<keyword evidence="2" id="KW-1185">Reference proteome</keyword>
<sequence>MATTQNAFVALPAEVHGTIGAYLPLDSLMSVRSTCKTLYASAGYCRETVKELHRVDDETKVATQKCENWSPPGCGMMLAIGDYAPTRNRFLVANWRSWAARKGLSALAAHWASDRKFMRLCCDSCATMKLLAAFPSEEVRSRKRDKQSVTWMDIRRWNPDPKNKRAGAAETATQGVSFVRQCGECKIHLGYEGWVTLGPFELDRIIRCATCHEDKWMATDDPRGTKWLLAGKECFECHIKRPEYQGFYALVKHEETLYKRQVRRVMQRRNRLHMLLNRDKPISVAEAKRVIRSRAIRTSSHRRR</sequence>
<organism evidence="1 2">
    <name type="scientific">Fonsecaea erecta</name>
    <dbReference type="NCBI Taxonomy" id="1367422"/>
    <lineage>
        <taxon>Eukaryota</taxon>
        <taxon>Fungi</taxon>
        <taxon>Dikarya</taxon>
        <taxon>Ascomycota</taxon>
        <taxon>Pezizomycotina</taxon>
        <taxon>Eurotiomycetes</taxon>
        <taxon>Chaetothyriomycetidae</taxon>
        <taxon>Chaetothyriales</taxon>
        <taxon>Herpotrichiellaceae</taxon>
        <taxon>Fonsecaea</taxon>
    </lineage>
</organism>
<accession>A0A178Z489</accession>
<dbReference type="EMBL" id="LVYI01000016">
    <property type="protein sequence ID" value="OAP54013.1"/>
    <property type="molecule type" value="Genomic_DNA"/>
</dbReference>
<dbReference type="GeneID" id="30015941"/>
<dbReference type="SUPFAM" id="SSF48695">
    <property type="entry name" value="Multiheme cytochromes"/>
    <property type="match status" value="1"/>
</dbReference>
<proteinExistence type="predicted"/>
<gene>
    <name evidence="1" type="ORF">AYL99_11773</name>
</gene>
<dbReference type="InterPro" id="IPR036280">
    <property type="entry name" value="Multihaem_cyt_sf"/>
</dbReference>
<dbReference type="AlphaFoldDB" id="A0A178Z489"/>
<comment type="caution">
    <text evidence="1">The sequence shown here is derived from an EMBL/GenBank/DDBJ whole genome shotgun (WGS) entry which is preliminary data.</text>
</comment>
<evidence type="ECO:0000313" key="1">
    <source>
        <dbReference type="EMBL" id="OAP54013.1"/>
    </source>
</evidence>
<dbReference type="Proteomes" id="UP000078343">
    <property type="component" value="Unassembled WGS sequence"/>
</dbReference>
<name>A0A178Z489_9EURO</name>
<dbReference type="RefSeq" id="XP_018687380.1">
    <property type="nucleotide sequence ID" value="XM_018843278.1"/>
</dbReference>